<protein>
    <submittedName>
        <fullName evidence="2">Uncharacterized protein</fullName>
    </submittedName>
</protein>
<feature type="region of interest" description="Disordered" evidence="1">
    <location>
        <begin position="111"/>
        <end position="132"/>
    </location>
</feature>
<name>A0A3P7DZN3_WUCBA</name>
<evidence type="ECO:0000256" key="1">
    <source>
        <dbReference type="SAM" id="MobiDB-lite"/>
    </source>
</evidence>
<reference evidence="2 3" key="1">
    <citation type="submission" date="2018-11" db="EMBL/GenBank/DDBJ databases">
        <authorList>
            <consortium name="Pathogen Informatics"/>
        </authorList>
    </citation>
    <scope>NUCLEOTIDE SEQUENCE [LARGE SCALE GENOMIC DNA]</scope>
</reference>
<feature type="compositionally biased region" description="Basic and acidic residues" evidence="1">
    <location>
        <begin position="171"/>
        <end position="195"/>
    </location>
</feature>
<evidence type="ECO:0000313" key="2">
    <source>
        <dbReference type="EMBL" id="VDM09254.1"/>
    </source>
</evidence>
<dbReference type="AlphaFoldDB" id="A0A3P7DZN3"/>
<sequence>MARSGKKAGRPVGQSPALAHVHRCRLRNFTQQETATATGLSLSTEKPMPTPVLKPFLIDGHHFEAEELAQGFLINPVLPECFDTTPNAERSHTEMAMWWERPFIVRKTWAQRRGRTQRGGDGSARGEGSGRVLRRVPSRRAVHRPLPRWRRLGSFHLVGQQPDPGRGAGLGRERPAAEAQVKDEHDKHTRDLLSGEALRKTAAERQARLIERRAQEGWKRKTIWVHEPSRQAGFAAGEGGDPCEPAKAGAEDKVSWLIGWEAATKGDRHATHEEYHRPRLWPCRPTAGRTETADQLAPGRPRITARPWRCPCGGAPMSRPESSKLGYLLSEETYQEVMQGLESLRFLEGLACMAASSNLSHAPQFDIDDLAGFIQLLLSHTYKPLKALEYQHWQLIPRGTAATTSQPAHPVRQDPEEDEQALLRNYRTLQEDERKALLCIVDAIAGKATAAC</sequence>
<proteinExistence type="predicted"/>
<feature type="region of interest" description="Disordered" evidence="1">
    <location>
        <begin position="156"/>
        <end position="195"/>
    </location>
</feature>
<gene>
    <name evidence="2" type="ORF">WBA_LOCUS2640</name>
</gene>
<dbReference type="EMBL" id="UYWW01000761">
    <property type="protein sequence ID" value="VDM09254.1"/>
    <property type="molecule type" value="Genomic_DNA"/>
</dbReference>
<accession>A0A3P7DZN3</accession>
<dbReference type="InParanoid" id="A0A3P7DZN3"/>
<keyword evidence="3" id="KW-1185">Reference proteome</keyword>
<dbReference type="Proteomes" id="UP000270924">
    <property type="component" value="Unassembled WGS sequence"/>
</dbReference>
<organism evidence="2 3">
    <name type="scientific">Wuchereria bancrofti</name>
    <dbReference type="NCBI Taxonomy" id="6293"/>
    <lineage>
        <taxon>Eukaryota</taxon>
        <taxon>Metazoa</taxon>
        <taxon>Ecdysozoa</taxon>
        <taxon>Nematoda</taxon>
        <taxon>Chromadorea</taxon>
        <taxon>Rhabditida</taxon>
        <taxon>Spirurina</taxon>
        <taxon>Spiruromorpha</taxon>
        <taxon>Filarioidea</taxon>
        <taxon>Onchocercidae</taxon>
        <taxon>Wuchereria</taxon>
    </lineage>
</organism>
<evidence type="ECO:0000313" key="3">
    <source>
        <dbReference type="Proteomes" id="UP000270924"/>
    </source>
</evidence>
<feature type="compositionally biased region" description="Gly residues" evidence="1">
    <location>
        <begin position="117"/>
        <end position="129"/>
    </location>
</feature>